<evidence type="ECO:0000256" key="1">
    <source>
        <dbReference type="SAM" id="SignalP"/>
    </source>
</evidence>
<dbReference type="Proteomes" id="UP000095342">
    <property type="component" value="Chromosome"/>
</dbReference>
<feature type="chain" id="PRO_5009109768" description="Secreted protein" evidence="1">
    <location>
        <begin position="20"/>
        <end position="106"/>
    </location>
</feature>
<gene>
    <name evidence="2" type="ORF">BJI67_05910</name>
</gene>
<dbReference type="KEGG" id="aaeo:BJI67_05910"/>
<reference evidence="2 3" key="1">
    <citation type="submission" date="2016-09" db="EMBL/GenBank/DDBJ databases">
        <title>Acidihalobacter prosperus V6 (DSM14174).</title>
        <authorList>
            <person name="Khaleque H.N."/>
            <person name="Ramsay J.P."/>
            <person name="Murphy R.J.T."/>
            <person name="Kaksonen A.H."/>
            <person name="Boxall N.J."/>
            <person name="Watkin E.L.J."/>
        </authorList>
    </citation>
    <scope>NUCLEOTIDE SEQUENCE [LARGE SCALE GENOMIC DNA]</scope>
    <source>
        <strain evidence="2 3">V6</strain>
    </source>
</reference>
<dbReference type="AlphaFoldDB" id="A0A1D8K6R0"/>
<sequence length="106" mass="11820">MSVIVRLLAQLLTFQVADAALHLALSVRRQVTKCESNVGVGGICGRAYMPDFCFGHDYAFTWKFDFTMGHQNTRFYGRCIQGGEQCRNPAHGKISQLAGQRVGHWA</sequence>
<evidence type="ECO:0008006" key="4">
    <source>
        <dbReference type="Google" id="ProtNLM"/>
    </source>
</evidence>
<keyword evidence="3" id="KW-1185">Reference proteome</keyword>
<evidence type="ECO:0000313" key="2">
    <source>
        <dbReference type="EMBL" id="AOV16659.1"/>
    </source>
</evidence>
<evidence type="ECO:0000313" key="3">
    <source>
        <dbReference type="Proteomes" id="UP000095342"/>
    </source>
</evidence>
<proteinExistence type="predicted"/>
<feature type="signal peptide" evidence="1">
    <location>
        <begin position="1"/>
        <end position="19"/>
    </location>
</feature>
<dbReference type="EMBL" id="CP017448">
    <property type="protein sequence ID" value="AOV16659.1"/>
    <property type="molecule type" value="Genomic_DNA"/>
</dbReference>
<accession>A0A1D8K6R0</accession>
<protein>
    <recommendedName>
        <fullName evidence="4">Secreted protein</fullName>
    </recommendedName>
</protein>
<organism evidence="2 3">
    <name type="scientific">Acidihalobacter aeolianus</name>
    <dbReference type="NCBI Taxonomy" id="2792603"/>
    <lineage>
        <taxon>Bacteria</taxon>
        <taxon>Pseudomonadati</taxon>
        <taxon>Pseudomonadota</taxon>
        <taxon>Gammaproteobacteria</taxon>
        <taxon>Chromatiales</taxon>
        <taxon>Ectothiorhodospiraceae</taxon>
        <taxon>Acidihalobacter</taxon>
    </lineage>
</organism>
<keyword evidence="1" id="KW-0732">Signal</keyword>
<name>A0A1D8K6R0_9GAMM</name>